<gene>
    <name evidence="7" type="ORF">EDB95_1032</name>
</gene>
<dbReference type="AlphaFoldDB" id="A0A4R8DQF6"/>
<feature type="region of interest" description="Disordered" evidence="2">
    <location>
        <begin position="395"/>
        <end position="425"/>
    </location>
</feature>
<organism evidence="7 8">
    <name type="scientific">Dinghuibacter silviterrae</name>
    <dbReference type="NCBI Taxonomy" id="1539049"/>
    <lineage>
        <taxon>Bacteria</taxon>
        <taxon>Pseudomonadati</taxon>
        <taxon>Bacteroidota</taxon>
        <taxon>Chitinophagia</taxon>
        <taxon>Chitinophagales</taxon>
        <taxon>Chitinophagaceae</taxon>
        <taxon>Dinghuibacter</taxon>
    </lineage>
</organism>
<dbReference type="Gene3D" id="6.20.50.140">
    <property type="match status" value="1"/>
</dbReference>
<dbReference type="GO" id="GO:0015562">
    <property type="term" value="F:efflux transmembrane transporter activity"/>
    <property type="evidence" value="ECO:0007669"/>
    <property type="project" value="TreeGrafter"/>
</dbReference>
<dbReference type="InterPro" id="IPR006143">
    <property type="entry name" value="RND_pump_MFP"/>
</dbReference>
<dbReference type="InterPro" id="IPR058636">
    <property type="entry name" value="Beta-barrel_YknX"/>
</dbReference>
<feature type="compositionally biased region" description="Polar residues" evidence="2">
    <location>
        <begin position="415"/>
        <end position="425"/>
    </location>
</feature>
<keyword evidence="3" id="KW-1133">Transmembrane helix</keyword>
<name>A0A4R8DQF6_9BACT</name>
<dbReference type="RefSeq" id="WP_133991211.1">
    <property type="nucleotide sequence ID" value="NZ_SODV01000001.1"/>
</dbReference>
<evidence type="ECO:0000256" key="1">
    <source>
        <dbReference type="ARBA" id="ARBA00009477"/>
    </source>
</evidence>
<dbReference type="PANTHER" id="PTHR30469:SF33">
    <property type="entry name" value="SLR1207 PROTEIN"/>
    <property type="match status" value="1"/>
</dbReference>
<dbReference type="Gene3D" id="1.10.287.470">
    <property type="entry name" value="Helix hairpin bin"/>
    <property type="match status" value="1"/>
</dbReference>
<protein>
    <submittedName>
        <fullName evidence="7">HlyD family secretion protein</fullName>
    </submittedName>
</protein>
<keyword evidence="3" id="KW-0472">Membrane</keyword>
<dbReference type="PANTHER" id="PTHR30469">
    <property type="entry name" value="MULTIDRUG RESISTANCE PROTEIN MDTA"/>
    <property type="match status" value="1"/>
</dbReference>
<evidence type="ECO:0000259" key="5">
    <source>
        <dbReference type="Pfam" id="PF25917"/>
    </source>
</evidence>
<evidence type="ECO:0000313" key="7">
    <source>
        <dbReference type="EMBL" id="TDX00016.1"/>
    </source>
</evidence>
<dbReference type="Gene3D" id="2.40.50.100">
    <property type="match status" value="1"/>
</dbReference>
<dbReference type="Gene3D" id="2.40.30.170">
    <property type="match status" value="1"/>
</dbReference>
<comment type="caution">
    <text evidence="7">The sequence shown here is derived from an EMBL/GenBank/DDBJ whole genome shotgun (WGS) entry which is preliminary data.</text>
</comment>
<dbReference type="OrthoDB" id="9809068at2"/>
<proteinExistence type="inferred from homology"/>
<feature type="compositionally biased region" description="Low complexity" evidence="2">
    <location>
        <begin position="395"/>
        <end position="406"/>
    </location>
</feature>
<evidence type="ECO:0000256" key="2">
    <source>
        <dbReference type="SAM" id="MobiDB-lite"/>
    </source>
</evidence>
<dbReference type="Pfam" id="PF25876">
    <property type="entry name" value="HH_MFP_RND"/>
    <property type="match status" value="1"/>
</dbReference>
<dbReference type="InterPro" id="IPR058624">
    <property type="entry name" value="MdtA-like_HH"/>
</dbReference>
<feature type="domain" description="YknX-like beta-barrel" evidence="6">
    <location>
        <begin position="211"/>
        <end position="286"/>
    </location>
</feature>
<dbReference type="SUPFAM" id="SSF111369">
    <property type="entry name" value="HlyD-like secretion proteins"/>
    <property type="match status" value="1"/>
</dbReference>
<keyword evidence="8" id="KW-1185">Reference proteome</keyword>
<evidence type="ECO:0000256" key="3">
    <source>
        <dbReference type="SAM" id="Phobius"/>
    </source>
</evidence>
<accession>A0A4R8DQF6</accession>
<evidence type="ECO:0000259" key="6">
    <source>
        <dbReference type="Pfam" id="PF25990"/>
    </source>
</evidence>
<keyword evidence="3" id="KW-0812">Transmembrane</keyword>
<evidence type="ECO:0000259" key="4">
    <source>
        <dbReference type="Pfam" id="PF25876"/>
    </source>
</evidence>
<evidence type="ECO:0000313" key="8">
    <source>
        <dbReference type="Proteomes" id="UP000294498"/>
    </source>
</evidence>
<feature type="domain" description="Multidrug resistance protein MdtA-like alpha-helical hairpin" evidence="4">
    <location>
        <begin position="103"/>
        <end position="171"/>
    </location>
</feature>
<sequence>MKKKKNYIGWWIAGLVVLAGAAVWFFGFVKKDKPAQVLTATAFMGTITQSVTATGSLQPVDTVAVGTQESGTIAKVYVDFNSVVKKGQLLAELDKSLLNASVAQFEGSLAAAQSQVVFEKANFERQQLLYNTGAISKADYETAEYQYQAAEGSVNSIASQLRGARQNLAYASIYSPIDGTVLSRAISAGQTVAASFSTPTLFIIARDLTKMQVQAAVDEADIGNVTNGQNVTFTVDAFPNNVFEGIVQDVRLNPTTSSNVVTYTTIIAAPNQDKKLKPGMTANISIFTQVDSGVMLIPAKALKFSPDPSLAKNYKVVENPEAAHIRTTARLDTIGLAGEVVKKNSNKGRRAAIWIRSGDSLVQKVIRTGLNDDTNVEVVSGLSGDETIVVGTQAAGTAPAATTTATSPFMPRRGGSSTTKKPAAN</sequence>
<dbReference type="Pfam" id="PF25990">
    <property type="entry name" value="Beta-barrel_YknX"/>
    <property type="match status" value="1"/>
</dbReference>
<comment type="similarity">
    <text evidence="1">Belongs to the membrane fusion protein (MFP) (TC 8.A.1) family.</text>
</comment>
<dbReference type="NCBIfam" id="TIGR01730">
    <property type="entry name" value="RND_mfp"/>
    <property type="match status" value="1"/>
</dbReference>
<dbReference type="InterPro" id="IPR058625">
    <property type="entry name" value="MdtA-like_BSH"/>
</dbReference>
<dbReference type="GO" id="GO:1990281">
    <property type="term" value="C:efflux pump complex"/>
    <property type="evidence" value="ECO:0007669"/>
    <property type="project" value="TreeGrafter"/>
</dbReference>
<dbReference type="EMBL" id="SODV01000001">
    <property type="protein sequence ID" value="TDX00016.1"/>
    <property type="molecule type" value="Genomic_DNA"/>
</dbReference>
<feature type="domain" description="Multidrug resistance protein MdtA-like barrel-sandwich hybrid" evidence="5">
    <location>
        <begin position="62"/>
        <end position="201"/>
    </location>
</feature>
<dbReference type="Proteomes" id="UP000294498">
    <property type="component" value="Unassembled WGS sequence"/>
</dbReference>
<reference evidence="7 8" key="1">
    <citation type="submission" date="2019-03" db="EMBL/GenBank/DDBJ databases">
        <title>Genomic Encyclopedia of Type Strains, Phase IV (KMG-IV): sequencing the most valuable type-strain genomes for metagenomic binning, comparative biology and taxonomic classification.</title>
        <authorList>
            <person name="Goeker M."/>
        </authorList>
    </citation>
    <scope>NUCLEOTIDE SEQUENCE [LARGE SCALE GENOMIC DNA]</scope>
    <source>
        <strain evidence="7 8">DSM 100059</strain>
    </source>
</reference>
<feature type="transmembrane region" description="Helical" evidence="3">
    <location>
        <begin position="7"/>
        <end position="29"/>
    </location>
</feature>
<dbReference type="Pfam" id="PF25917">
    <property type="entry name" value="BSH_RND"/>
    <property type="match status" value="1"/>
</dbReference>